<organism evidence="12 13">
    <name type="scientific">Panagrellus redivivus</name>
    <name type="common">Microworm</name>
    <dbReference type="NCBI Taxonomy" id="6233"/>
    <lineage>
        <taxon>Eukaryota</taxon>
        <taxon>Metazoa</taxon>
        <taxon>Ecdysozoa</taxon>
        <taxon>Nematoda</taxon>
        <taxon>Chromadorea</taxon>
        <taxon>Rhabditida</taxon>
        <taxon>Tylenchina</taxon>
        <taxon>Panagrolaimomorpha</taxon>
        <taxon>Panagrolaimoidea</taxon>
        <taxon>Panagrolaimidae</taxon>
        <taxon>Panagrellus</taxon>
    </lineage>
</organism>
<dbReference type="GO" id="GO:0004708">
    <property type="term" value="F:MAP kinase kinase activity"/>
    <property type="evidence" value="ECO:0007669"/>
    <property type="project" value="UniProtKB-EC"/>
</dbReference>
<dbReference type="WBParaSite" id="Pan_g397.t1">
    <property type="protein sequence ID" value="Pan_g397.t1"/>
    <property type="gene ID" value="Pan_g397"/>
</dbReference>
<comment type="catalytic activity">
    <reaction evidence="8">
        <text>L-threonyl-[protein] + ATP = O-phospho-L-threonyl-[protein] + ADP + H(+)</text>
        <dbReference type="Rhea" id="RHEA:46608"/>
        <dbReference type="Rhea" id="RHEA-COMP:11060"/>
        <dbReference type="Rhea" id="RHEA-COMP:11605"/>
        <dbReference type="ChEBI" id="CHEBI:15378"/>
        <dbReference type="ChEBI" id="CHEBI:30013"/>
        <dbReference type="ChEBI" id="CHEBI:30616"/>
        <dbReference type="ChEBI" id="CHEBI:61977"/>
        <dbReference type="ChEBI" id="CHEBI:456216"/>
        <dbReference type="EC" id="2.7.12.2"/>
    </reaction>
</comment>
<keyword evidence="12" id="KW-1185">Reference proteome</keyword>
<reference evidence="12" key="1">
    <citation type="journal article" date="2013" name="Genetics">
        <title>The draft genome and transcriptome of Panagrellus redivivus are shaped by the harsh demands of a free-living lifestyle.</title>
        <authorList>
            <person name="Srinivasan J."/>
            <person name="Dillman A.R."/>
            <person name="Macchietto M.G."/>
            <person name="Heikkinen L."/>
            <person name="Lakso M."/>
            <person name="Fracchia K.M."/>
            <person name="Antoshechkin I."/>
            <person name="Mortazavi A."/>
            <person name="Wong G."/>
            <person name="Sternberg P.W."/>
        </authorList>
    </citation>
    <scope>NUCLEOTIDE SEQUENCE [LARGE SCALE GENOMIC DNA]</scope>
    <source>
        <strain evidence="12">MT8872</strain>
    </source>
</reference>
<evidence type="ECO:0000256" key="3">
    <source>
        <dbReference type="ARBA" id="ARBA00022777"/>
    </source>
</evidence>
<feature type="region of interest" description="Disordered" evidence="10">
    <location>
        <begin position="1"/>
        <end position="255"/>
    </location>
</feature>
<dbReference type="EC" id="2.7.12.2" evidence="6"/>
<dbReference type="PANTHER" id="PTHR48013">
    <property type="entry name" value="DUAL SPECIFICITY MITOGEN-ACTIVATED PROTEIN KINASE KINASE 5-RELATED"/>
    <property type="match status" value="1"/>
</dbReference>
<proteinExistence type="inferred from homology"/>
<dbReference type="InterPro" id="IPR008271">
    <property type="entry name" value="Ser/Thr_kinase_AS"/>
</dbReference>
<evidence type="ECO:0000256" key="10">
    <source>
        <dbReference type="SAM" id="MobiDB-lite"/>
    </source>
</evidence>
<keyword evidence="4" id="KW-0067">ATP-binding</keyword>
<dbReference type="InterPro" id="IPR000719">
    <property type="entry name" value="Prot_kinase_dom"/>
</dbReference>
<dbReference type="Proteomes" id="UP000492821">
    <property type="component" value="Unassembled WGS sequence"/>
</dbReference>
<evidence type="ECO:0000256" key="4">
    <source>
        <dbReference type="ARBA" id="ARBA00022840"/>
    </source>
</evidence>
<dbReference type="Gene3D" id="1.10.510.10">
    <property type="entry name" value="Transferase(Phosphotransferase) domain 1"/>
    <property type="match status" value="1"/>
</dbReference>
<evidence type="ECO:0000256" key="9">
    <source>
        <dbReference type="ARBA" id="ARBA00051693"/>
    </source>
</evidence>
<dbReference type="SMART" id="SM00220">
    <property type="entry name" value="S_TKc"/>
    <property type="match status" value="1"/>
</dbReference>
<dbReference type="PROSITE" id="PS50011">
    <property type="entry name" value="PROTEIN_KINASE_DOM"/>
    <property type="match status" value="1"/>
</dbReference>
<dbReference type="InterPro" id="IPR011009">
    <property type="entry name" value="Kinase-like_dom_sf"/>
</dbReference>
<comment type="catalytic activity">
    <reaction evidence="7">
        <text>L-seryl-[protein] + ATP = O-phospho-L-seryl-[protein] + ADP + H(+)</text>
        <dbReference type="Rhea" id="RHEA:17989"/>
        <dbReference type="Rhea" id="RHEA-COMP:9863"/>
        <dbReference type="Rhea" id="RHEA-COMP:11604"/>
        <dbReference type="ChEBI" id="CHEBI:15378"/>
        <dbReference type="ChEBI" id="CHEBI:29999"/>
        <dbReference type="ChEBI" id="CHEBI:30616"/>
        <dbReference type="ChEBI" id="CHEBI:83421"/>
        <dbReference type="ChEBI" id="CHEBI:456216"/>
        <dbReference type="EC" id="2.7.12.2"/>
    </reaction>
</comment>
<comment type="catalytic activity">
    <reaction evidence="9">
        <text>L-tyrosyl-[protein] + ATP = O-phospho-L-tyrosyl-[protein] + ADP + H(+)</text>
        <dbReference type="Rhea" id="RHEA:10596"/>
        <dbReference type="Rhea" id="RHEA-COMP:10136"/>
        <dbReference type="Rhea" id="RHEA-COMP:20101"/>
        <dbReference type="ChEBI" id="CHEBI:15378"/>
        <dbReference type="ChEBI" id="CHEBI:30616"/>
        <dbReference type="ChEBI" id="CHEBI:46858"/>
        <dbReference type="ChEBI" id="CHEBI:61978"/>
        <dbReference type="ChEBI" id="CHEBI:456216"/>
        <dbReference type="EC" id="2.7.12.2"/>
    </reaction>
</comment>
<evidence type="ECO:0000256" key="5">
    <source>
        <dbReference type="ARBA" id="ARBA00038035"/>
    </source>
</evidence>
<comment type="similarity">
    <text evidence="5">Belongs to the protein kinase superfamily. STE Ser/Thr protein kinase family. MAP kinase kinase subfamily.</text>
</comment>
<protein>
    <recommendedName>
        <fullName evidence="6">mitogen-activated protein kinase kinase</fullName>
        <ecNumber evidence="6">2.7.12.2</ecNumber>
    </recommendedName>
</protein>
<dbReference type="AlphaFoldDB" id="A0A7E4VVQ4"/>
<feature type="compositionally biased region" description="Low complexity" evidence="10">
    <location>
        <begin position="11"/>
        <end position="43"/>
    </location>
</feature>
<name>A0A7E4VVQ4_PANRE</name>
<feature type="compositionally biased region" description="Polar residues" evidence="10">
    <location>
        <begin position="209"/>
        <end position="225"/>
    </location>
</feature>
<dbReference type="Gene3D" id="3.30.200.20">
    <property type="entry name" value="Phosphorylase Kinase, domain 1"/>
    <property type="match status" value="1"/>
</dbReference>
<keyword evidence="2" id="KW-0547">Nucleotide-binding</keyword>
<dbReference type="PROSITE" id="PS00108">
    <property type="entry name" value="PROTEIN_KINASE_ST"/>
    <property type="match status" value="1"/>
</dbReference>
<evidence type="ECO:0000256" key="1">
    <source>
        <dbReference type="ARBA" id="ARBA00022679"/>
    </source>
</evidence>
<feature type="compositionally biased region" description="Low complexity" evidence="10">
    <location>
        <begin position="66"/>
        <end position="95"/>
    </location>
</feature>
<evidence type="ECO:0000256" key="7">
    <source>
        <dbReference type="ARBA" id="ARBA00049014"/>
    </source>
</evidence>
<evidence type="ECO:0000256" key="8">
    <source>
        <dbReference type="ARBA" id="ARBA00049299"/>
    </source>
</evidence>
<evidence type="ECO:0000313" key="13">
    <source>
        <dbReference type="WBParaSite" id="Pan_g397.t1"/>
    </source>
</evidence>
<keyword evidence="1" id="KW-0808">Transferase</keyword>
<feature type="domain" description="Protein kinase" evidence="11">
    <location>
        <begin position="381"/>
        <end position="633"/>
    </location>
</feature>
<evidence type="ECO:0000256" key="6">
    <source>
        <dbReference type="ARBA" id="ARBA00038999"/>
    </source>
</evidence>
<dbReference type="GO" id="GO:0005524">
    <property type="term" value="F:ATP binding"/>
    <property type="evidence" value="ECO:0007669"/>
    <property type="project" value="UniProtKB-KW"/>
</dbReference>
<feature type="compositionally biased region" description="Low complexity" evidence="10">
    <location>
        <begin position="121"/>
        <end position="205"/>
    </location>
</feature>
<feature type="compositionally biased region" description="Polar residues" evidence="10">
    <location>
        <begin position="96"/>
        <end position="120"/>
    </location>
</feature>
<dbReference type="Pfam" id="PF00069">
    <property type="entry name" value="Pkinase"/>
    <property type="match status" value="1"/>
</dbReference>
<evidence type="ECO:0000259" key="11">
    <source>
        <dbReference type="PROSITE" id="PS50011"/>
    </source>
</evidence>
<keyword evidence="3" id="KW-0418">Kinase</keyword>
<dbReference type="PANTHER" id="PTHR48013:SF9">
    <property type="entry name" value="DUAL SPECIFICITY MITOGEN-ACTIVATED PROTEIN KINASE KINASE 5"/>
    <property type="match status" value="1"/>
</dbReference>
<dbReference type="SUPFAM" id="SSF56112">
    <property type="entry name" value="Protein kinase-like (PK-like)"/>
    <property type="match status" value="1"/>
</dbReference>
<accession>A0A7E4VVQ4</accession>
<sequence>MNPHAPPMGFQNAPQMNPQQAPQMHPQYAPEMNPQQAPQMNPQYASQMDPQYAPQMHPQYAPQMDPQYAPQMHPQYAPQMHPQQAPQMHFQHAPQMNPQYAPQVNPHAQQMHPQQSPQRNPQQAPQMHPQQSPQMHPQQSPQMHPQQAPQMHLQQSPQMHLQQSPQMHPQQSPQMHLQQSPQRNPQQAPQMHPQQSPQMHLQQSPRMHPQQSPQMNYQNAPQMNFQHAPRPNPSPFPQMNFQLPPRQNSPSRPPRPVLPAEHIVRDEQVYNNIPPENLIELIVHLEPNDVTDIIRIPKFRFYFLDTLVSDIKDILHINHYSPYDYFEYEMDDEMYTVRTDNEVKELLTALIPQPLHIYLRSSRMHPNESVLAADDIPTPVEEGLIQIASGQFGIVFRAWDRVNQRINAIKVVGNRWTTAEQALLCDEINVLRTARPCPYVVYFYSAVATGDTLRLYFEYMDGMSMDKYGLLPKPVHKMVSISVLEGLHFLWGRNIMHRDIKPSNILVNTNGDVKISDFGTSRIIKENLDAYSEVGTQAYLSPEQIAGLAYSFESDVWSLGITLAEMAIGTVLLFPQARTRWSNVPRHVQQNLPAIDRTLAEYSTGLHLLVRMCLQQRPRERILWHHIHKRSYILCSRPIRRDIVAAYVIAELPGIIERLNLPIG</sequence>
<reference evidence="13" key="2">
    <citation type="submission" date="2020-10" db="UniProtKB">
        <authorList>
            <consortium name="WormBaseParasite"/>
        </authorList>
    </citation>
    <scope>IDENTIFICATION</scope>
</reference>
<evidence type="ECO:0000256" key="2">
    <source>
        <dbReference type="ARBA" id="ARBA00022741"/>
    </source>
</evidence>
<evidence type="ECO:0000313" key="12">
    <source>
        <dbReference type="Proteomes" id="UP000492821"/>
    </source>
</evidence>